<comment type="caution">
    <text evidence="2">The sequence shown here is derived from an EMBL/GenBank/DDBJ whole genome shotgun (WGS) entry which is preliminary data.</text>
</comment>
<dbReference type="Proteomes" id="UP000315496">
    <property type="component" value="Chromosome 1"/>
</dbReference>
<name>A0A4Z1SXC4_GIAMU</name>
<evidence type="ECO:0000256" key="1">
    <source>
        <dbReference type="SAM" id="MobiDB-lite"/>
    </source>
</evidence>
<organism evidence="2 3">
    <name type="scientific">Giardia muris</name>
    <dbReference type="NCBI Taxonomy" id="5742"/>
    <lineage>
        <taxon>Eukaryota</taxon>
        <taxon>Metamonada</taxon>
        <taxon>Diplomonadida</taxon>
        <taxon>Hexamitidae</taxon>
        <taxon>Giardiinae</taxon>
        <taxon>Giardia</taxon>
    </lineage>
</organism>
<accession>A0A4Z1SXC4</accession>
<sequence length="1104" mass="121539">MPEPHPIRITRGRMDRHAIAFYDGDRFSLLLAVASGYISVHRYCSTDAKPRLEAAGFCIPQGLTTSYVITALTTYDDVLFVLVHIPDVSKNHLLSCSLHPFITPSDDETSGLCLMTPVDVCEREFPRALISTIRVLKYETTSILVLITKEGGLYYCSGTPLITRKIPLKGVCHSVLESNERSTLFYFCGENMVGRVDSDEVVKYADPKQLQEKCAGTPLRYVDVLHHGRFVLAITDEGNIVQLYRQDLKLTKYVLRKTPLVINGAIFSRQHIFMFGAQGAIRVFDSNTLDSRGRLLIGGFKHLERFGSLDVICFHAHREHSCVVLEDGTMCLFSTSQTQVRGTQQFYSLRSIFYGTTPLMARQNISALMAEKYLISYSYALGPGSELIASFRDIENNTISFAEKVPYLRHLCVAGHVLVGMALKEDVRAVCQNSPPPRDVASYICFYHIPTKVVHFLYPLTCSAGVSHIHASLLDEQVHVYFTTGEKLYYLRKVPVPPQPISSASIQISSVSLPSVPRQILISDVPSVCYIIENGGHLHQIVFTARSAFCKPIFRAPSTFMDMFGAQLARNGSAITLGMTYQVSPITQLLRSEVIVVLIDNINTRVFLRQVLAESTSLADLPEGPHALTTGYLYQEDDSPVKGEALSDLIYAVLFKHKQRLAIYSAFLNCSLANIDTLRFDQLSSGYSLRFDATGSLNVLLEEERTCLTFTPIIAADVYQRLGAEPMHTSDPLLELGEGTFFDGGHWSQSTNTLLSATRLCATIKDTGIILDPQANEVSVPIDDAPGHNSLLSRNATMRSQLLDEISDVSDSDLLKAVSGEARPIQQESNRPEKTSNSVVPDVFAESIARLPTPAAILTTPMFQSPPAASTPSPRITSTTGSPKIPPLPSFHSEGNGGSKSPMKKAATPIIPKSSSFPTRSPGSQGNSQRLPPSQSLNSTISDVIDRLSTAKDILISVADDLQRLREDSDRNEFTSTMVHAGPRVREELELFDGAYSRVVAAFVEKDARPVTTAEGRRERDLLLSPRSSILSQGPADDSISITHLESMFHHLEDRLIQSVTRCIATKGGPDEPGPLSSPARMTAELIKAINVPENEGNRLVPKK</sequence>
<dbReference type="InterPro" id="IPR036322">
    <property type="entry name" value="WD40_repeat_dom_sf"/>
</dbReference>
<reference evidence="2 3" key="1">
    <citation type="submission" date="2019-05" db="EMBL/GenBank/DDBJ databases">
        <title>The compact genome of Giardia muris reveals important steps in the evolution of intestinal protozoan parasites.</title>
        <authorList>
            <person name="Xu F."/>
            <person name="Jimenez-Gonzalez A."/>
            <person name="Einarsson E."/>
            <person name="Astvaldsson A."/>
            <person name="Peirasmaki D."/>
            <person name="Eckmann L."/>
            <person name="Andersson J.O."/>
            <person name="Svard S.G."/>
            <person name="Jerlstrom-Hultqvist J."/>
        </authorList>
    </citation>
    <scope>NUCLEOTIDE SEQUENCE [LARGE SCALE GENOMIC DNA]</scope>
    <source>
        <strain evidence="2 3">Roberts-Thomson</strain>
    </source>
</reference>
<feature type="compositionally biased region" description="Polar residues" evidence="1">
    <location>
        <begin position="913"/>
        <end position="937"/>
    </location>
</feature>
<protein>
    <submittedName>
        <fullName evidence="2">Uncharacterized protein</fullName>
    </submittedName>
</protein>
<feature type="region of interest" description="Disordered" evidence="1">
    <location>
        <begin position="860"/>
        <end position="937"/>
    </location>
</feature>
<dbReference type="SUPFAM" id="SSF50978">
    <property type="entry name" value="WD40 repeat-like"/>
    <property type="match status" value="1"/>
</dbReference>
<proteinExistence type="predicted"/>
<feature type="compositionally biased region" description="Polar residues" evidence="1">
    <location>
        <begin position="861"/>
        <end position="882"/>
    </location>
</feature>
<keyword evidence="3" id="KW-1185">Reference proteome</keyword>
<evidence type="ECO:0000313" key="3">
    <source>
        <dbReference type="Proteomes" id="UP000315496"/>
    </source>
</evidence>
<dbReference type="EMBL" id="VDLU01000001">
    <property type="protein sequence ID" value="TNJ29475.1"/>
    <property type="molecule type" value="Genomic_DNA"/>
</dbReference>
<evidence type="ECO:0000313" key="2">
    <source>
        <dbReference type="EMBL" id="TNJ29475.1"/>
    </source>
</evidence>
<dbReference type="VEuPathDB" id="GiardiaDB:GMRT_10232"/>
<dbReference type="AlphaFoldDB" id="A0A4Z1SXC4"/>
<gene>
    <name evidence="2" type="ORF">GMRT_10232</name>
</gene>